<reference evidence="1" key="1">
    <citation type="submission" date="2021-01" db="EMBL/GenBank/DDBJ databases">
        <title>Adiantum capillus-veneris genome.</title>
        <authorList>
            <person name="Fang Y."/>
            <person name="Liao Q."/>
        </authorList>
    </citation>
    <scope>NUCLEOTIDE SEQUENCE</scope>
    <source>
        <strain evidence="1">H3</strain>
        <tissue evidence="1">Leaf</tissue>
    </source>
</reference>
<proteinExistence type="predicted"/>
<accession>A0A9D4ZI47</accession>
<evidence type="ECO:0000313" key="1">
    <source>
        <dbReference type="EMBL" id="KAI5074812.1"/>
    </source>
</evidence>
<name>A0A9D4ZI47_ADICA</name>
<gene>
    <name evidence="1" type="ORF">GOP47_0010773</name>
</gene>
<keyword evidence="2" id="KW-1185">Reference proteome</keyword>
<organism evidence="1 2">
    <name type="scientific">Adiantum capillus-veneris</name>
    <name type="common">Maidenhair fern</name>
    <dbReference type="NCBI Taxonomy" id="13818"/>
    <lineage>
        <taxon>Eukaryota</taxon>
        <taxon>Viridiplantae</taxon>
        <taxon>Streptophyta</taxon>
        <taxon>Embryophyta</taxon>
        <taxon>Tracheophyta</taxon>
        <taxon>Polypodiopsida</taxon>
        <taxon>Polypodiidae</taxon>
        <taxon>Polypodiales</taxon>
        <taxon>Pteridineae</taxon>
        <taxon>Pteridaceae</taxon>
        <taxon>Vittarioideae</taxon>
        <taxon>Adiantum</taxon>
    </lineage>
</organism>
<dbReference type="AlphaFoldDB" id="A0A9D4ZI47"/>
<dbReference type="EMBL" id="JABFUD020000010">
    <property type="protein sequence ID" value="KAI5074812.1"/>
    <property type="molecule type" value="Genomic_DNA"/>
</dbReference>
<sequence length="71" mass="7872">MRPGEVDPMELQVPIRSCLWPPSSGDALLWLRSATLLGASFRGLPPAQPFEMQGRLACYIQMPQNSSDLRS</sequence>
<comment type="caution">
    <text evidence="1">The sequence shown here is derived from an EMBL/GenBank/DDBJ whole genome shotgun (WGS) entry which is preliminary data.</text>
</comment>
<evidence type="ECO:0000313" key="2">
    <source>
        <dbReference type="Proteomes" id="UP000886520"/>
    </source>
</evidence>
<dbReference type="Proteomes" id="UP000886520">
    <property type="component" value="Chromosome 10"/>
</dbReference>
<protein>
    <submittedName>
        <fullName evidence="1">Uncharacterized protein</fullName>
    </submittedName>
</protein>